<gene>
    <name evidence="2" type="ORF">C1I95_07380</name>
</gene>
<evidence type="ECO:0000313" key="3">
    <source>
        <dbReference type="Proteomes" id="UP000248924"/>
    </source>
</evidence>
<evidence type="ECO:0000313" key="2">
    <source>
        <dbReference type="EMBL" id="PZG21473.1"/>
    </source>
</evidence>
<feature type="compositionally biased region" description="Low complexity" evidence="1">
    <location>
        <begin position="273"/>
        <end position="282"/>
    </location>
</feature>
<dbReference type="EMBL" id="POTY01000029">
    <property type="protein sequence ID" value="PZG21473.1"/>
    <property type="molecule type" value="Genomic_DNA"/>
</dbReference>
<feature type="region of interest" description="Disordered" evidence="1">
    <location>
        <begin position="264"/>
        <end position="309"/>
    </location>
</feature>
<organism evidence="2 3">
    <name type="scientific">Micromonospora craterilacus</name>
    <dbReference type="NCBI Taxonomy" id="1655439"/>
    <lineage>
        <taxon>Bacteria</taxon>
        <taxon>Bacillati</taxon>
        <taxon>Actinomycetota</taxon>
        <taxon>Actinomycetes</taxon>
        <taxon>Micromonosporales</taxon>
        <taxon>Micromonosporaceae</taxon>
        <taxon>Micromonospora</taxon>
    </lineage>
</organism>
<accession>A0A2W2EGC1</accession>
<evidence type="ECO:0008006" key="4">
    <source>
        <dbReference type="Google" id="ProtNLM"/>
    </source>
</evidence>
<reference evidence="2 3" key="1">
    <citation type="submission" date="2018-01" db="EMBL/GenBank/DDBJ databases">
        <title>Draft genome sequence of Jishengella sp. NA12.</title>
        <authorList>
            <person name="Sahin N."/>
            <person name="Ay H."/>
            <person name="Saygin H."/>
        </authorList>
    </citation>
    <scope>NUCLEOTIDE SEQUENCE [LARGE SCALE GENOMIC DNA]</scope>
    <source>
        <strain evidence="2 3">NA12</strain>
    </source>
</reference>
<dbReference type="Proteomes" id="UP000248924">
    <property type="component" value="Unassembled WGS sequence"/>
</dbReference>
<protein>
    <recommendedName>
        <fullName evidence="4">DUF3761 domain-containing protein</fullName>
    </recommendedName>
</protein>
<sequence length="376" mass="40592">MRGEGVGVARTDSTGSTGSTWRYRWARRQNERRLRLFRSAEGTWRRRDDELRRLRSLAEQCHGSVGAGDGLPLELAPDEVVLRVVPAAQLVEVRHTAVLPAPDLTVGERTSRLRSRCPDGVRVADAGMAVITNRRLVLLGGRGRRDWAYGRMTGLAHDPHAPVTLIQVLDRRRTSGVLLRADAAHEFRFVLTLAFADAIEQRQAVITQLDELIAEHARLRPSRPGIATPGQARLSALIPGGRRTAVVAAALAVMVPLALANSGPSDRTGPELAAAAAPAAAASKTPRATGSPKPHRASPKPERRCGAPANPMGYDFCSGERIRKPPREVCDHFDCVPGFWDGRGYLVQCENGKVSLAGGSPRACGAHGGVRRTVWS</sequence>
<evidence type="ECO:0000256" key="1">
    <source>
        <dbReference type="SAM" id="MobiDB-lite"/>
    </source>
</evidence>
<dbReference type="AlphaFoldDB" id="A0A2W2EGC1"/>
<name>A0A2W2EGC1_9ACTN</name>
<comment type="caution">
    <text evidence="2">The sequence shown here is derived from an EMBL/GenBank/DDBJ whole genome shotgun (WGS) entry which is preliminary data.</text>
</comment>
<proteinExistence type="predicted"/>
<keyword evidence="3" id="KW-1185">Reference proteome</keyword>
<dbReference type="OrthoDB" id="3400991at2"/>